<accession>A0A8X6PZ13</accession>
<protein>
    <submittedName>
        <fullName evidence="2">Uncharacterized protein</fullName>
    </submittedName>
</protein>
<dbReference type="EMBL" id="BMAW01059160">
    <property type="protein sequence ID" value="GFT19773.1"/>
    <property type="molecule type" value="Genomic_DNA"/>
</dbReference>
<proteinExistence type="predicted"/>
<sequence>CSKEELDELRKEWEFISPPTLKAKGISLMTIWG</sequence>
<dbReference type="Proteomes" id="UP000887013">
    <property type="component" value="Unassembled WGS sequence"/>
</dbReference>
<evidence type="ECO:0000313" key="3">
    <source>
        <dbReference type="Proteomes" id="UP000887013"/>
    </source>
</evidence>
<dbReference type="AlphaFoldDB" id="A0A8X6PZ13"/>
<comment type="caution">
    <text evidence="2">The sequence shown here is derived from an EMBL/GenBank/DDBJ whole genome shotgun (WGS) entry which is preliminary data.</text>
</comment>
<evidence type="ECO:0000313" key="1">
    <source>
        <dbReference type="EMBL" id="GFT19773.1"/>
    </source>
</evidence>
<feature type="non-terminal residue" evidence="2">
    <location>
        <position position="1"/>
    </location>
</feature>
<name>A0A8X6PZ13_NEPPI</name>
<organism evidence="2 3">
    <name type="scientific">Nephila pilipes</name>
    <name type="common">Giant wood spider</name>
    <name type="synonym">Nephila maculata</name>
    <dbReference type="NCBI Taxonomy" id="299642"/>
    <lineage>
        <taxon>Eukaryota</taxon>
        <taxon>Metazoa</taxon>
        <taxon>Ecdysozoa</taxon>
        <taxon>Arthropoda</taxon>
        <taxon>Chelicerata</taxon>
        <taxon>Arachnida</taxon>
        <taxon>Araneae</taxon>
        <taxon>Araneomorphae</taxon>
        <taxon>Entelegynae</taxon>
        <taxon>Araneoidea</taxon>
        <taxon>Nephilidae</taxon>
        <taxon>Nephila</taxon>
    </lineage>
</organism>
<dbReference type="EMBL" id="BMAW01074774">
    <property type="protein sequence ID" value="GFT93639.1"/>
    <property type="molecule type" value="Genomic_DNA"/>
</dbReference>
<evidence type="ECO:0000313" key="2">
    <source>
        <dbReference type="EMBL" id="GFT93639.1"/>
    </source>
</evidence>
<reference evidence="2" key="1">
    <citation type="submission" date="2020-08" db="EMBL/GenBank/DDBJ databases">
        <title>Multicomponent nature underlies the extraordinary mechanical properties of spider dragline silk.</title>
        <authorList>
            <person name="Kono N."/>
            <person name="Nakamura H."/>
            <person name="Mori M."/>
            <person name="Yoshida Y."/>
            <person name="Ohtoshi R."/>
            <person name="Malay A.D."/>
            <person name="Moran D.A.P."/>
            <person name="Tomita M."/>
            <person name="Numata K."/>
            <person name="Arakawa K."/>
        </authorList>
    </citation>
    <scope>NUCLEOTIDE SEQUENCE</scope>
</reference>
<keyword evidence="3" id="KW-1185">Reference proteome</keyword>
<gene>
    <name evidence="1" type="ORF">NPIL_621491</name>
    <name evidence="2" type="ORF">NPIL_73391</name>
</gene>